<organism evidence="6 7">
    <name type="scientific">Pristionchus fissidentatus</name>
    <dbReference type="NCBI Taxonomy" id="1538716"/>
    <lineage>
        <taxon>Eukaryota</taxon>
        <taxon>Metazoa</taxon>
        <taxon>Ecdysozoa</taxon>
        <taxon>Nematoda</taxon>
        <taxon>Chromadorea</taxon>
        <taxon>Rhabditida</taxon>
        <taxon>Rhabditina</taxon>
        <taxon>Diplogasteromorpha</taxon>
        <taxon>Diplogasteroidea</taxon>
        <taxon>Neodiplogasteridae</taxon>
        <taxon>Pristionchus</taxon>
    </lineage>
</organism>
<feature type="non-terminal residue" evidence="6">
    <location>
        <position position="112"/>
    </location>
</feature>
<keyword evidence="4" id="KW-0472">Membrane</keyword>
<evidence type="ECO:0000256" key="3">
    <source>
        <dbReference type="ARBA" id="ARBA00022679"/>
    </source>
</evidence>
<proteinExistence type="predicted"/>
<dbReference type="PANTHER" id="PTHR46671:SF7">
    <property type="entry name" value="CORE-2_I-BRANCHING ENZYME"/>
    <property type="match status" value="1"/>
</dbReference>
<keyword evidence="3" id="KW-0808">Transferase</keyword>
<dbReference type="GO" id="GO:0016757">
    <property type="term" value="F:glycosyltransferase activity"/>
    <property type="evidence" value="ECO:0007669"/>
    <property type="project" value="UniProtKB-KW"/>
</dbReference>
<evidence type="ECO:0000256" key="2">
    <source>
        <dbReference type="ARBA" id="ARBA00022676"/>
    </source>
</evidence>
<evidence type="ECO:0000313" key="6">
    <source>
        <dbReference type="EMBL" id="GMT21875.1"/>
    </source>
</evidence>
<reference evidence="6" key="1">
    <citation type="submission" date="2023-10" db="EMBL/GenBank/DDBJ databases">
        <title>Genome assembly of Pristionchus species.</title>
        <authorList>
            <person name="Yoshida K."/>
            <person name="Sommer R.J."/>
        </authorList>
    </citation>
    <scope>NUCLEOTIDE SEQUENCE</scope>
    <source>
        <strain evidence="6">RS5133</strain>
    </source>
</reference>
<dbReference type="GO" id="GO:0016020">
    <property type="term" value="C:membrane"/>
    <property type="evidence" value="ECO:0007669"/>
    <property type="project" value="UniProtKB-SubCell"/>
</dbReference>
<dbReference type="EMBL" id="BTSY01000004">
    <property type="protein sequence ID" value="GMT21875.1"/>
    <property type="molecule type" value="Genomic_DNA"/>
</dbReference>
<gene>
    <name evidence="6" type="ORF">PFISCL1PPCAC_13172</name>
</gene>
<evidence type="ECO:0000256" key="1">
    <source>
        <dbReference type="ARBA" id="ARBA00004606"/>
    </source>
</evidence>
<feature type="non-terminal residue" evidence="6">
    <location>
        <position position="1"/>
    </location>
</feature>
<name>A0AAV5VQU0_9BILA</name>
<protein>
    <submittedName>
        <fullName evidence="6">Uncharacterized protein</fullName>
    </submittedName>
</protein>
<keyword evidence="5" id="KW-0325">Glycoprotein</keyword>
<dbReference type="Proteomes" id="UP001432322">
    <property type="component" value="Unassembled WGS sequence"/>
</dbReference>
<dbReference type="AlphaFoldDB" id="A0AAV5VQU0"/>
<dbReference type="Pfam" id="PF02485">
    <property type="entry name" value="Branch"/>
    <property type="match status" value="1"/>
</dbReference>
<comment type="caution">
    <text evidence="6">The sequence shown here is derived from an EMBL/GenBank/DDBJ whole genome shotgun (WGS) entry which is preliminary data.</text>
</comment>
<sequence length="112" mass="12807">SGHYHNHAHFDCLNLSISRNWNYIIYMQNFDIILRTNRELADILTAMNGANDVSIEICVDNYWDNRCRIREKNLGKFGLCPLHLSKSDYGKCAGKSVQLAKGSTQVTLSRQT</sequence>
<evidence type="ECO:0000313" key="7">
    <source>
        <dbReference type="Proteomes" id="UP001432322"/>
    </source>
</evidence>
<comment type="subcellular location">
    <subcellularLocation>
        <location evidence="1">Membrane</location>
        <topology evidence="1">Single-pass type II membrane protein</topology>
    </subcellularLocation>
</comment>
<evidence type="ECO:0000256" key="5">
    <source>
        <dbReference type="ARBA" id="ARBA00023180"/>
    </source>
</evidence>
<dbReference type="InterPro" id="IPR003406">
    <property type="entry name" value="Glyco_trans_14"/>
</dbReference>
<keyword evidence="2" id="KW-0328">Glycosyltransferase</keyword>
<keyword evidence="7" id="KW-1185">Reference proteome</keyword>
<evidence type="ECO:0000256" key="4">
    <source>
        <dbReference type="ARBA" id="ARBA00023136"/>
    </source>
</evidence>
<dbReference type="PANTHER" id="PTHR46671">
    <property type="entry name" value="PROTEIN CBG11221"/>
    <property type="match status" value="1"/>
</dbReference>
<accession>A0AAV5VQU0</accession>